<dbReference type="InterPro" id="IPR001752">
    <property type="entry name" value="Kinesin_motor_dom"/>
</dbReference>
<evidence type="ECO:0000256" key="2">
    <source>
        <dbReference type="ARBA" id="ARBA00022741"/>
    </source>
</evidence>
<feature type="compositionally biased region" description="Polar residues" evidence="9">
    <location>
        <begin position="23"/>
        <end position="33"/>
    </location>
</feature>
<feature type="compositionally biased region" description="Polar residues" evidence="9">
    <location>
        <begin position="2382"/>
        <end position="2392"/>
    </location>
</feature>
<dbReference type="GO" id="GO:0008017">
    <property type="term" value="F:microtubule binding"/>
    <property type="evidence" value="ECO:0007669"/>
    <property type="project" value="InterPro"/>
</dbReference>
<feature type="coiled-coil region" evidence="8">
    <location>
        <begin position="2188"/>
        <end position="2341"/>
    </location>
</feature>
<evidence type="ECO:0000256" key="5">
    <source>
        <dbReference type="ARBA" id="ARBA00023175"/>
    </source>
</evidence>
<feature type="region of interest" description="Disordered" evidence="9">
    <location>
        <begin position="2379"/>
        <end position="2404"/>
    </location>
</feature>
<feature type="coiled-coil region" evidence="8">
    <location>
        <begin position="1434"/>
        <end position="1468"/>
    </location>
</feature>
<dbReference type="PROSITE" id="PS50067">
    <property type="entry name" value="KINESIN_MOTOR_2"/>
    <property type="match status" value="1"/>
</dbReference>
<feature type="coiled-coil region" evidence="8">
    <location>
        <begin position="2516"/>
        <end position="2615"/>
    </location>
</feature>
<dbReference type="Pfam" id="PF00225">
    <property type="entry name" value="Kinesin"/>
    <property type="match status" value="1"/>
</dbReference>
<dbReference type="PANTHER" id="PTHR37739:SF8">
    <property type="entry name" value="KINESIN-LIKE PROTEIN KIN-12D"/>
    <property type="match status" value="1"/>
</dbReference>
<dbReference type="EC" id="3.6.4.4" evidence="12"/>
<evidence type="ECO:0000256" key="3">
    <source>
        <dbReference type="ARBA" id="ARBA00022840"/>
    </source>
</evidence>
<comment type="similarity">
    <text evidence="6">Belongs to the TRAFAC class myosin-kinesin ATPase superfamily. Kinesin family. KIN-12 subfamily.</text>
</comment>
<dbReference type="InterPro" id="IPR027417">
    <property type="entry name" value="P-loop_NTPase"/>
</dbReference>
<evidence type="ECO:0000256" key="9">
    <source>
        <dbReference type="SAM" id="MobiDB-lite"/>
    </source>
</evidence>
<dbReference type="KEGG" id="mtr:11445736"/>
<dbReference type="GO" id="GO:0005524">
    <property type="term" value="F:ATP binding"/>
    <property type="evidence" value="ECO:0007669"/>
    <property type="project" value="UniProtKB-UniRule"/>
</dbReference>
<dbReference type="SMART" id="SM00129">
    <property type="entry name" value="KISc"/>
    <property type="match status" value="1"/>
</dbReference>
<dbReference type="PANTHER" id="PTHR37739">
    <property type="entry name" value="KINESIN-LIKE PROTEIN KIN-12D"/>
    <property type="match status" value="1"/>
</dbReference>
<feature type="compositionally biased region" description="Basic and acidic residues" evidence="9">
    <location>
        <begin position="1"/>
        <end position="17"/>
    </location>
</feature>
<evidence type="ECO:0000256" key="6">
    <source>
        <dbReference type="ARBA" id="ARBA00034488"/>
    </source>
</evidence>
<keyword evidence="14" id="KW-1185">Reference proteome</keyword>
<feature type="coiled-coil region" evidence="8">
    <location>
        <begin position="1894"/>
        <end position="1925"/>
    </location>
</feature>
<feature type="coiled-coil region" evidence="8">
    <location>
        <begin position="2420"/>
        <end position="2454"/>
    </location>
</feature>
<dbReference type="GO" id="GO:0000281">
    <property type="term" value="P:mitotic cytokinesis"/>
    <property type="evidence" value="ECO:0000318"/>
    <property type="project" value="GO_Central"/>
</dbReference>
<dbReference type="GO" id="GO:0007018">
    <property type="term" value="P:microtubule-based movement"/>
    <property type="evidence" value="ECO:0007669"/>
    <property type="project" value="InterPro"/>
</dbReference>
<evidence type="ECO:0000313" key="13">
    <source>
        <dbReference type="EnsemblPlants" id="AES90238"/>
    </source>
</evidence>
<dbReference type="GO" id="GO:0032153">
    <property type="term" value="C:cell division site"/>
    <property type="evidence" value="ECO:0000318"/>
    <property type="project" value="GO_Central"/>
</dbReference>
<keyword evidence="2 7" id="KW-0547">Nucleotide-binding</keyword>
<proteinExistence type="inferred from homology"/>
<keyword evidence="3 7" id="KW-0067">ATP-binding</keyword>
<evidence type="ECO:0000313" key="11">
    <source>
        <dbReference type="EMBL" id="AES90238.2"/>
    </source>
</evidence>
<dbReference type="EMBL" id="CM001220">
    <property type="protein sequence ID" value="AES90238.2"/>
    <property type="molecule type" value="Genomic_DNA"/>
</dbReference>
<dbReference type="FunFam" id="3.40.850.10:FF:000033">
    <property type="entry name" value="Kinesin-like protein KIN-12E"/>
    <property type="match status" value="1"/>
</dbReference>
<dbReference type="STRING" id="3880.G7JMI4"/>
<feature type="coiled-coil region" evidence="8">
    <location>
        <begin position="1218"/>
        <end position="1245"/>
    </location>
</feature>
<dbReference type="PaxDb" id="3880-AES90238"/>
<reference evidence="11 14" key="1">
    <citation type="journal article" date="2011" name="Nature">
        <title>The Medicago genome provides insight into the evolution of rhizobial symbioses.</title>
        <authorList>
            <person name="Young N.D."/>
            <person name="Debelle F."/>
            <person name="Oldroyd G.E."/>
            <person name="Geurts R."/>
            <person name="Cannon S.B."/>
            <person name="Udvardi M.K."/>
            <person name="Benedito V.A."/>
            <person name="Mayer K.F."/>
            <person name="Gouzy J."/>
            <person name="Schoof H."/>
            <person name="Van de Peer Y."/>
            <person name="Proost S."/>
            <person name="Cook D.R."/>
            <person name="Meyers B.C."/>
            <person name="Spannagl M."/>
            <person name="Cheung F."/>
            <person name="De Mita S."/>
            <person name="Krishnakumar V."/>
            <person name="Gundlach H."/>
            <person name="Zhou S."/>
            <person name="Mudge J."/>
            <person name="Bharti A.K."/>
            <person name="Murray J.D."/>
            <person name="Naoumkina M.A."/>
            <person name="Rosen B."/>
            <person name="Silverstein K.A."/>
            <person name="Tang H."/>
            <person name="Rombauts S."/>
            <person name="Zhao P.X."/>
            <person name="Zhou P."/>
            <person name="Barbe V."/>
            <person name="Bardou P."/>
            <person name="Bechner M."/>
            <person name="Bellec A."/>
            <person name="Berger A."/>
            <person name="Berges H."/>
            <person name="Bidwell S."/>
            <person name="Bisseling T."/>
            <person name="Choisne N."/>
            <person name="Couloux A."/>
            <person name="Denny R."/>
            <person name="Deshpande S."/>
            <person name="Dai X."/>
            <person name="Doyle J.J."/>
            <person name="Dudez A.M."/>
            <person name="Farmer A.D."/>
            <person name="Fouteau S."/>
            <person name="Franken C."/>
            <person name="Gibelin C."/>
            <person name="Gish J."/>
            <person name="Goldstein S."/>
            <person name="Gonzalez A.J."/>
            <person name="Green P.J."/>
            <person name="Hallab A."/>
            <person name="Hartog M."/>
            <person name="Hua A."/>
            <person name="Humphray S.J."/>
            <person name="Jeong D.H."/>
            <person name="Jing Y."/>
            <person name="Jocker A."/>
            <person name="Kenton S.M."/>
            <person name="Kim D.J."/>
            <person name="Klee K."/>
            <person name="Lai H."/>
            <person name="Lang C."/>
            <person name="Lin S."/>
            <person name="Macmil S.L."/>
            <person name="Magdelenat G."/>
            <person name="Matthews L."/>
            <person name="McCorrison J."/>
            <person name="Monaghan E.L."/>
            <person name="Mun J.H."/>
            <person name="Najar F.Z."/>
            <person name="Nicholson C."/>
            <person name="Noirot C."/>
            <person name="O'Bleness M."/>
            <person name="Paule C.R."/>
            <person name="Poulain J."/>
            <person name="Prion F."/>
            <person name="Qin B."/>
            <person name="Qu C."/>
            <person name="Retzel E.F."/>
            <person name="Riddle C."/>
            <person name="Sallet E."/>
            <person name="Samain S."/>
            <person name="Samson N."/>
            <person name="Sanders I."/>
            <person name="Saurat O."/>
            <person name="Scarpelli C."/>
            <person name="Schiex T."/>
            <person name="Segurens B."/>
            <person name="Severin A.J."/>
            <person name="Sherrier D.J."/>
            <person name="Shi R."/>
            <person name="Sims S."/>
            <person name="Singer S.R."/>
            <person name="Sinharoy S."/>
            <person name="Sterck L."/>
            <person name="Viollet A."/>
            <person name="Wang B.B."/>
            <person name="Wang K."/>
            <person name="Wang M."/>
            <person name="Wang X."/>
            <person name="Warfsmann J."/>
            <person name="Weissenbach J."/>
            <person name="White D.D."/>
            <person name="White J.D."/>
            <person name="Wiley G.B."/>
            <person name="Wincker P."/>
            <person name="Xing Y."/>
            <person name="Yang L."/>
            <person name="Yao Z."/>
            <person name="Ying F."/>
            <person name="Zhai J."/>
            <person name="Zhou L."/>
            <person name="Zuber A."/>
            <person name="Denarie J."/>
            <person name="Dixon R.A."/>
            <person name="May G.D."/>
            <person name="Schwartz D.C."/>
            <person name="Rogers J."/>
            <person name="Quetier F."/>
            <person name="Town C.D."/>
            <person name="Roe B.A."/>
        </authorList>
    </citation>
    <scope>NUCLEOTIDE SEQUENCE [LARGE SCALE GENOMIC DNA]</scope>
    <source>
        <strain evidence="11">A17</strain>
        <strain evidence="13 14">cv. Jemalong A17</strain>
    </source>
</reference>
<dbReference type="GO" id="GO:0005874">
    <property type="term" value="C:microtubule"/>
    <property type="evidence" value="ECO:0007669"/>
    <property type="project" value="UniProtKB-KW"/>
</dbReference>
<accession>A0A0C3X1W6</accession>
<keyword evidence="12" id="KW-0378">Hydrolase</keyword>
<protein>
    <submittedName>
        <fullName evidence="11">Kinesin motor domain protein</fullName>
    </submittedName>
    <submittedName>
        <fullName evidence="12">Putative plus-end-directed kinesin ATPase</fullName>
        <ecNumber evidence="12">3.6.4.4</ecNumber>
    </submittedName>
</protein>
<organism evidence="11 14">
    <name type="scientific">Medicago truncatula</name>
    <name type="common">Barrel medic</name>
    <name type="synonym">Medicago tribuloides</name>
    <dbReference type="NCBI Taxonomy" id="3880"/>
    <lineage>
        <taxon>Eukaryota</taxon>
        <taxon>Viridiplantae</taxon>
        <taxon>Streptophyta</taxon>
        <taxon>Embryophyta</taxon>
        <taxon>Tracheophyta</taxon>
        <taxon>Spermatophyta</taxon>
        <taxon>Magnoliopsida</taxon>
        <taxon>eudicotyledons</taxon>
        <taxon>Gunneridae</taxon>
        <taxon>Pentapetalae</taxon>
        <taxon>rosids</taxon>
        <taxon>fabids</taxon>
        <taxon>Fabales</taxon>
        <taxon>Fabaceae</taxon>
        <taxon>Papilionoideae</taxon>
        <taxon>50 kb inversion clade</taxon>
        <taxon>NPAAA clade</taxon>
        <taxon>Hologalegina</taxon>
        <taxon>IRL clade</taxon>
        <taxon>Trifolieae</taxon>
        <taxon>Medicago</taxon>
    </lineage>
</organism>
<dbReference type="EnsemblPlants" id="AES90238">
    <property type="protein sequence ID" value="AES90238"/>
    <property type="gene ID" value="MTR_4g087040"/>
</dbReference>
<reference evidence="11 14" key="2">
    <citation type="journal article" date="2014" name="BMC Genomics">
        <title>An improved genome release (version Mt4.0) for the model legume Medicago truncatula.</title>
        <authorList>
            <person name="Tang H."/>
            <person name="Krishnakumar V."/>
            <person name="Bidwell S."/>
            <person name="Rosen B."/>
            <person name="Chan A."/>
            <person name="Zhou S."/>
            <person name="Gentzbittel L."/>
            <person name="Childs K.L."/>
            <person name="Yandell M."/>
            <person name="Gundlach H."/>
            <person name="Mayer K.F."/>
            <person name="Schwartz D.C."/>
            <person name="Town C.D."/>
        </authorList>
    </citation>
    <scope>GENOME REANNOTATION</scope>
    <source>
        <strain evidence="13 14">cv. Jemalong A17</strain>
    </source>
</reference>
<evidence type="ECO:0000256" key="7">
    <source>
        <dbReference type="PROSITE-ProRule" id="PRU00283"/>
    </source>
</evidence>
<dbReference type="PRINTS" id="PR00380">
    <property type="entry name" value="KINESINHEAVY"/>
</dbReference>
<feature type="region of interest" description="Disordered" evidence="9">
    <location>
        <begin position="1"/>
        <end position="71"/>
    </location>
</feature>
<evidence type="ECO:0000256" key="4">
    <source>
        <dbReference type="ARBA" id="ARBA00023054"/>
    </source>
</evidence>
<feature type="binding site" evidence="7">
    <location>
        <begin position="274"/>
        <end position="281"/>
    </location>
    <ligand>
        <name>ATP</name>
        <dbReference type="ChEBI" id="CHEBI:30616"/>
    </ligand>
</feature>
<dbReference type="eggNOG" id="ENOG502QR1R">
    <property type="taxonomic scope" value="Eukaryota"/>
</dbReference>
<dbReference type="EMBL" id="PSQE01000004">
    <property type="protein sequence ID" value="RHN62250.1"/>
    <property type="molecule type" value="Genomic_DNA"/>
</dbReference>
<evidence type="ECO:0000313" key="12">
    <source>
        <dbReference type="EMBL" id="RHN62250.1"/>
    </source>
</evidence>
<dbReference type="OrthoDB" id="3176171at2759"/>
<dbReference type="Proteomes" id="UP000265566">
    <property type="component" value="Chromosome 4"/>
</dbReference>
<feature type="compositionally biased region" description="Polar residues" evidence="9">
    <location>
        <begin position="116"/>
        <end position="138"/>
    </location>
</feature>
<keyword evidence="5 7" id="KW-0505">Motor protein</keyword>
<dbReference type="Gramene" id="rna24804">
    <property type="protein sequence ID" value="RHN62250.1"/>
    <property type="gene ID" value="gene24804"/>
</dbReference>
<feature type="region of interest" description="Disordered" evidence="9">
    <location>
        <begin position="115"/>
        <end position="145"/>
    </location>
</feature>
<accession>G7JMI4</accession>
<dbReference type="GO" id="GO:0016787">
    <property type="term" value="F:hydrolase activity"/>
    <property type="evidence" value="ECO:0007669"/>
    <property type="project" value="UniProtKB-KW"/>
</dbReference>
<feature type="coiled-coil region" evidence="8">
    <location>
        <begin position="2648"/>
        <end position="2718"/>
    </location>
</feature>
<evidence type="ECO:0000259" key="10">
    <source>
        <dbReference type="PROSITE" id="PS50067"/>
    </source>
</evidence>
<feature type="coiled-coil region" evidence="8">
    <location>
        <begin position="1288"/>
        <end position="1336"/>
    </location>
</feature>
<dbReference type="HOGENOM" id="CLU_000399_0_0_1"/>
<gene>
    <name evidence="13" type="primary">11445736</name>
    <name evidence="11" type="ordered locus">MTR_4g087040</name>
    <name evidence="12" type="ORF">MtrunA17_Chr4g0045381</name>
</gene>
<evidence type="ECO:0000313" key="14">
    <source>
        <dbReference type="Proteomes" id="UP000002051"/>
    </source>
</evidence>
<dbReference type="InterPro" id="IPR019821">
    <property type="entry name" value="Kinesin_motor_CS"/>
</dbReference>
<sequence length="2763" mass="315273">MLRESKLPRRNLNKSEEIENLDPSETSSASVTNPRCIEAPRPPLNTIQDIERTPSKATKRKGGPELRTPERSLNLKPRFAWPQRNDTVSTTFDDRRGSGVGNATPRVNRTVVRACSESNSTQSTPTKSVTKPPVSSMSVRGKGDGSSFSVRLGNYGGLYKGVSSTSCTPVVVNSVEVPHFDLKEDSSFWINHNVQVIIRVRPLNSMERSIHSYNRCLKQDSSQSISWIGQPENRFTFDHVACETVDQEMIFRMAGLPMVENCLSGYNSCMFAYGQTGSGKTYTMLGEIEDLDVKPSPHRGMTPRIFEFLFARIQAEEESRRDENLKYNCKCSFLEIYNEQITDLLDPSSTNLLLREDVKKGVYVENLSEFEAQSVSDIIRLLIQGSANRKVAATNMNRESSRSHCVFTCVIESTWEKDSTTNYRFARLNLVDLAGSERQKTSGAEGERLKEAANINKSLSTLGHVIMILVDVANGKQRHIPYRDSRLTFLLQDSLGGNSKTMIIANVSPSISCAAETLNTLKFAQRAKLIQNNAVVNEDSSGDVIALKHQIRLLKEEISTLKRCQSVSRSLSFKAITQSVDQCCFENEPDMDEQHDEDMINHESMGTRMSHKQLESLNITLAGGLRREQIAETSIRQLEAEIELLNCLVRQREEETMSCKMMLRFREDKIRRLESRVVGSITADQFLQEDNKALSDEIQLLQGKIDQNPEVTRFAKENIRLQEQLRRYEEFYGEGEREILLSEVSSLREQLLQFLERNSVQGDLNYGTQPQKTRCCNQQNESVDLELRSALDKLEECRHSLNSCLEENARLNRELDSFHSMFNNTTATKISIKGPLSEAQSLPPKTAVKHEPQLLKHTDDILDLHLELDVIKIILKEERTSRGILEEQATSLNHEILMEKDMLLLANKQLEDASNELKVAKTVIEALESQQILSIKEIEEMQNKNNYYLELLRKQEREIMALKNQLAPNDLRDSLSSNHPKIDNEYPLQVRFRRMHDSLEKAKQLNMFYQSDRALQISNEEEMDEVRRQAEAETAEVIVCMQEELVQLQHQVNDSHQKEIEMKESMLRLETELKGVQEKLLTAVDDNQSLSEELWQRDTELKSLAEECELLTSEIEEILSDGCQALDDASDVLGHISNSFSQKRIWISEQVGMMVRKIAEKELLIEELGRCLEDASNKRGDMESMLKSLRSATLVITEAHQKESDEAEKEILLLTSHLSEKTSTVEQMEEQLILAEDQIRKTSKCATAAFVVVNWLSDVNHGYLVDLKHKDILLGELGEISDRKDALLIDQSISLAHVERQIAELQEECDKLLQKLSEEKEHSYALEQKLEDIEKNVISETREQLITLQDGVSSIRSSMASFADNSGCLDNRNLLDVCTSNYDDNGESTTSSETHHQIDEMAESTFKLANSGYGKKDCKSRNVSKDAQERDVTITLLRKEIECALESLKEVQDEIAKLHAEKKEMSICEKQSRESIKCLTTQILALQAAMGHFEEQSKVKVEVLSCKLINLETTLKEAMSHWNQTKELLELEVGEAKIVQVQKAEEAYCILAKFEEAQETVKEADFMINKLVIANEKLKEREVTLLSENDVLFNKVESLQTVVALKHQEIDDLVESNLIETRDLVMKVDDVIKEVQLMMKENFMSLACDIECVKSHFLCSTKLIQPWLEKIWSEIISKDCVMSVLHLCHMGVLLETVTGMHAENGLLSHGLCESNSVISDLKERNFRTSQELEMCRILKGNLLADIQKSFDHITRKEAEAGEMTIKLNTFVKNLSDLQLQEEMLLHRSNEMGSQLAKLTREFDLSSTDAVISLLDQEKLLKQKVEDTESQAEFFMVDWYAKDFELLVHASEFRSMACNVSDMEEHFVKYSTIIEQLKKESIFFQVETELAEQVLMDKEVEVSLLKREIQQEKVEKENLLMELKQNILRNTEMGEVNKENAVLLKDVACSNIALKDELVVVKESEKRLLDKIQDLEVDYDKVIGDIIAKDVAFEFSVNQMFFLEDQIRESESTNCMLENSCCNLKNELHLRDSEITRIQSLLQLELSRKEDVIKGLLYDLSLLQESASISKDQKDEMEEMKATMEALESELTVKSGELAAVVANCQLLEAKLMEKSNRLTALELDLSKDREVVKLQASENHELKNHIEDALVARKLAEEELKERMKITNSLEDEILEMSSVLGQMNDSIKNLSVDRDALTIQRDQLQGQVNSLNERFEKAVAQAEANEEIAQDAQKLAEARKVYAEDREAEIELLERSVEELESTVNVLENNVDFIKGEAERQRLQREDLEMELCALKDQMQNLRNADDDIKRFLDEKEKCLEEAQNHIQVLKSDIAGKDAEVAQMKVHISELNLHAEAQAMEYKQKFKALEVMAEQVKPEGISTQPNNALSNKSEKNATKSRGSGSPFKCIGLGLAQQVKYEKVEELSAARLRIEELESQAACRQKEIFSLNARLAAAESMTHDVIRDLLGVKLDMTSYVSLLDNHQGQKIAEKAQFLTLEPQEKEQEVMKLKKQLNEFIEERKGWLQDIDRKQAELVAAQIALEKLRQRDQLLKTENELLRMENASNKSKIMEVEEEMNKLSGQQNLQQRIHHHAKIKEENNTLKIQNEQLSAKLRKANKFISRVEEYIPRLRASAGSKEYIDFDEEERLRKMLKEIEEEKVQLAQQLLRLSINVLKAAGIAKPMSDVNPSIAEEALEELKNRITSLEMEQENLKFKNKIMKEKIRLSELMPQASPLSSKSEENGITPPRAGRAPFLSSFER</sequence>
<evidence type="ECO:0000256" key="1">
    <source>
        <dbReference type="ARBA" id="ARBA00022701"/>
    </source>
</evidence>
<dbReference type="InterPro" id="IPR036961">
    <property type="entry name" value="Kinesin_motor_dom_sf"/>
</dbReference>
<dbReference type="CDD" id="cd01373">
    <property type="entry name" value="KISc_KLP2_like"/>
    <property type="match status" value="1"/>
</dbReference>
<dbReference type="Gene3D" id="3.40.850.10">
    <property type="entry name" value="Kinesin motor domain"/>
    <property type="match status" value="1"/>
</dbReference>
<dbReference type="SUPFAM" id="SSF52540">
    <property type="entry name" value="P-loop containing nucleoside triphosphate hydrolases"/>
    <property type="match status" value="1"/>
</dbReference>
<dbReference type="GO" id="GO:0003777">
    <property type="term" value="F:microtubule motor activity"/>
    <property type="evidence" value="ECO:0007669"/>
    <property type="project" value="InterPro"/>
</dbReference>
<name>G7JMI4_MEDTR</name>
<feature type="domain" description="Kinesin motor" evidence="10">
    <location>
        <begin position="193"/>
        <end position="530"/>
    </location>
</feature>
<evidence type="ECO:0000256" key="8">
    <source>
        <dbReference type="SAM" id="Coils"/>
    </source>
</evidence>
<dbReference type="PROSITE" id="PS00411">
    <property type="entry name" value="KINESIN_MOTOR_1"/>
    <property type="match status" value="1"/>
</dbReference>
<reference evidence="12" key="4">
    <citation type="journal article" date="2018" name="Nat. Plants">
        <title>Whole-genome landscape of Medicago truncatula symbiotic genes.</title>
        <authorList>
            <person name="Pecrix Y."/>
            <person name="Gamas P."/>
            <person name="Carrere S."/>
        </authorList>
    </citation>
    <scope>NUCLEOTIDE SEQUENCE</scope>
    <source>
        <tissue evidence="12">Leaves</tissue>
    </source>
</reference>
<feature type="coiled-coil region" evidence="8">
    <location>
        <begin position="2069"/>
        <end position="2159"/>
    </location>
</feature>
<dbReference type="Proteomes" id="UP000002051">
    <property type="component" value="Chromosome 4"/>
</dbReference>
<feature type="coiled-coil region" evidence="8">
    <location>
        <begin position="903"/>
        <end position="965"/>
    </location>
</feature>
<dbReference type="InterPro" id="IPR044986">
    <property type="entry name" value="KIF15/KIN-12"/>
</dbReference>
<feature type="region of interest" description="Disordered" evidence="9">
    <location>
        <begin position="2732"/>
        <end position="2763"/>
    </location>
</feature>
<reference evidence="13" key="3">
    <citation type="submission" date="2015-04" db="UniProtKB">
        <authorList>
            <consortium name="EnsemblPlants"/>
        </authorList>
    </citation>
    <scope>IDENTIFICATION</scope>
    <source>
        <strain evidence="13">cv. Jemalong A17</strain>
    </source>
</reference>
<keyword evidence="1" id="KW-0493">Microtubule</keyword>
<keyword evidence="4 8" id="KW-0175">Coiled coil</keyword>